<comment type="similarity">
    <text evidence="2 4">Belongs to the pterin-4-alpha-carbinolamine dehydratase family.</text>
</comment>
<gene>
    <name evidence="5" type="ORF">SAMN04489712_107310</name>
</gene>
<sequence length="92" mass="10170">MSLLGEQDLARELATTPAWERDEDAIVRTVELADFAAALRFVNRVAELAEAADHHPDITIRWNKVTLTLSTHSAGGLTGKDFELARRIDALD</sequence>
<keyword evidence="6" id="KW-1185">Reference proteome</keyword>
<name>A0A1H6BQE3_9ACTN</name>
<evidence type="ECO:0000256" key="1">
    <source>
        <dbReference type="ARBA" id="ARBA00001554"/>
    </source>
</evidence>
<organism evidence="5 6">
    <name type="scientific">Thermomonospora echinospora</name>
    <dbReference type="NCBI Taxonomy" id="1992"/>
    <lineage>
        <taxon>Bacteria</taxon>
        <taxon>Bacillati</taxon>
        <taxon>Actinomycetota</taxon>
        <taxon>Actinomycetes</taxon>
        <taxon>Streptosporangiales</taxon>
        <taxon>Thermomonosporaceae</taxon>
        <taxon>Thermomonospora</taxon>
    </lineage>
</organism>
<dbReference type="HAMAP" id="MF_00434">
    <property type="entry name" value="Pterin_4_alpha"/>
    <property type="match status" value="1"/>
</dbReference>
<dbReference type="NCBIfam" id="NF002017">
    <property type="entry name" value="PRK00823.1-2"/>
    <property type="match status" value="1"/>
</dbReference>
<dbReference type="SUPFAM" id="SSF55248">
    <property type="entry name" value="PCD-like"/>
    <property type="match status" value="1"/>
</dbReference>
<dbReference type="PANTHER" id="PTHR12599:SF0">
    <property type="entry name" value="PTERIN-4-ALPHA-CARBINOLAMINE DEHYDRATASE"/>
    <property type="match status" value="1"/>
</dbReference>
<dbReference type="Pfam" id="PF01329">
    <property type="entry name" value="Pterin_4a"/>
    <property type="match status" value="1"/>
</dbReference>
<dbReference type="GO" id="GO:0006729">
    <property type="term" value="P:tetrahydrobiopterin biosynthetic process"/>
    <property type="evidence" value="ECO:0007669"/>
    <property type="project" value="InterPro"/>
</dbReference>
<evidence type="ECO:0000256" key="2">
    <source>
        <dbReference type="ARBA" id="ARBA00006472"/>
    </source>
</evidence>
<dbReference type="InterPro" id="IPR036428">
    <property type="entry name" value="PCD_sf"/>
</dbReference>
<dbReference type="Proteomes" id="UP000236723">
    <property type="component" value="Unassembled WGS sequence"/>
</dbReference>
<comment type="catalytic activity">
    <reaction evidence="1 4">
        <text>(4aS,6R)-4a-hydroxy-L-erythro-5,6,7,8-tetrahydrobiopterin = (6R)-L-erythro-6,7-dihydrobiopterin + H2O</text>
        <dbReference type="Rhea" id="RHEA:11920"/>
        <dbReference type="ChEBI" id="CHEBI:15377"/>
        <dbReference type="ChEBI" id="CHEBI:15642"/>
        <dbReference type="ChEBI" id="CHEBI:43120"/>
        <dbReference type="EC" id="4.2.1.96"/>
    </reaction>
</comment>
<protein>
    <recommendedName>
        <fullName evidence="4">Putative pterin-4-alpha-carbinolamine dehydratase</fullName>
        <shortName evidence="4">PHS</shortName>
        <ecNumber evidence="4">4.2.1.96</ecNumber>
    </recommendedName>
    <alternativeName>
        <fullName evidence="4">4-alpha-hydroxy-tetrahydropterin dehydratase</fullName>
    </alternativeName>
    <alternativeName>
        <fullName evidence="4">Pterin carbinolamine dehydratase</fullName>
        <shortName evidence="4">PCD</shortName>
    </alternativeName>
</protein>
<dbReference type="OrthoDB" id="15077at2"/>
<dbReference type="CDD" id="cd00488">
    <property type="entry name" value="PCD_DCoH"/>
    <property type="match status" value="1"/>
</dbReference>
<dbReference type="InterPro" id="IPR001533">
    <property type="entry name" value="Pterin_deHydtase"/>
</dbReference>
<evidence type="ECO:0000256" key="3">
    <source>
        <dbReference type="ARBA" id="ARBA00023239"/>
    </source>
</evidence>
<dbReference type="RefSeq" id="WP_103939118.1">
    <property type="nucleotide sequence ID" value="NZ_FNVO01000007.1"/>
</dbReference>
<dbReference type="GO" id="GO:0008124">
    <property type="term" value="F:4-alpha-hydroxytetrahydrobiopterin dehydratase activity"/>
    <property type="evidence" value="ECO:0007669"/>
    <property type="project" value="UniProtKB-UniRule"/>
</dbReference>
<proteinExistence type="inferred from homology"/>
<dbReference type="EMBL" id="FNVO01000007">
    <property type="protein sequence ID" value="SEG62637.1"/>
    <property type="molecule type" value="Genomic_DNA"/>
</dbReference>
<evidence type="ECO:0000256" key="4">
    <source>
        <dbReference type="HAMAP-Rule" id="MF_00434"/>
    </source>
</evidence>
<evidence type="ECO:0000313" key="5">
    <source>
        <dbReference type="EMBL" id="SEG62637.1"/>
    </source>
</evidence>
<reference evidence="6" key="1">
    <citation type="submission" date="2016-10" db="EMBL/GenBank/DDBJ databases">
        <authorList>
            <person name="Varghese N."/>
            <person name="Submissions S."/>
        </authorList>
    </citation>
    <scope>NUCLEOTIDE SEQUENCE [LARGE SCALE GENOMIC DNA]</scope>
    <source>
        <strain evidence="6">DSM 43163</strain>
    </source>
</reference>
<dbReference type="Gene3D" id="3.30.1360.20">
    <property type="entry name" value="Transcriptional coactivator/pterin dehydratase"/>
    <property type="match status" value="1"/>
</dbReference>
<accession>A0A1H6BQE3</accession>
<evidence type="ECO:0000313" key="6">
    <source>
        <dbReference type="Proteomes" id="UP000236723"/>
    </source>
</evidence>
<dbReference type="PANTHER" id="PTHR12599">
    <property type="entry name" value="PTERIN-4-ALPHA-CARBINOLAMINE DEHYDRATASE"/>
    <property type="match status" value="1"/>
</dbReference>
<dbReference type="AlphaFoldDB" id="A0A1H6BQE3"/>
<keyword evidence="3 4" id="KW-0456">Lyase</keyword>
<dbReference type="EC" id="4.2.1.96" evidence="4"/>